<organism evidence="3 4">
    <name type="scientific">Fadolivirus FV1/VV64</name>
    <dbReference type="NCBI Taxonomy" id="3070911"/>
    <lineage>
        <taxon>Viruses</taxon>
        <taxon>Varidnaviria</taxon>
        <taxon>Bamfordvirae</taxon>
        <taxon>Nucleocytoviricota</taxon>
        <taxon>Megaviricetes</taxon>
        <taxon>Imitervirales</taxon>
        <taxon>Mimiviridae</taxon>
        <taxon>Klosneuvirinae</taxon>
        <taxon>Fadolivirus</taxon>
        <taxon>Fadolivirus algeromassiliense</taxon>
    </lineage>
</organism>
<gene>
    <name evidence="3" type="ORF">Fadolivirus_1_591</name>
</gene>
<feature type="region of interest" description="Disordered" evidence="2">
    <location>
        <begin position="277"/>
        <end position="317"/>
    </location>
</feature>
<feature type="compositionally biased region" description="Polar residues" evidence="2">
    <location>
        <begin position="277"/>
        <end position="299"/>
    </location>
</feature>
<name>A0A7D3UV98_9VIRU</name>
<protein>
    <submittedName>
        <fullName evidence="3">Uncharacterized protein</fullName>
    </submittedName>
</protein>
<dbReference type="Proteomes" id="UP001162001">
    <property type="component" value="Segment"/>
</dbReference>
<feature type="coiled-coil region" evidence="1">
    <location>
        <begin position="71"/>
        <end position="120"/>
    </location>
</feature>
<keyword evidence="1" id="KW-0175">Coiled coil</keyword>
<sequence length="317" mass="38340">MNNQFENNRLLSGYQQYNQTSIPTYQNNILLKNNPIFSGNNQMHQMNQMQQMQQMQMLQQMQMQQIKEMQQIKQMEKINELENNMDKEKIRESVIKPIKIEKNKKARQELEENWRVAEKKYIDPTKKSYGPEVQEYWKQRTNQPYRGIMKNEDYNKQFKSKDDLIVHRVTNKDKEGVEEGFKVMESNIEKHNNELKVIYSTSNKNDHKKKFEYNHVYKYRVQYDPNDHDKLKENRVKYYKEQQKKEEEGKQKIDNIFETLVNDGIFDKNELNSINVNVKNQPDNDSTDSNKSTQSIKSNDISKQEKRDKYLNRRKQV</sequence>
<evidence type="ECO:0000256" key="2">
    <source>
        <dbReference type="SAM" id="MobiDB-lite"/>
    </source>
</evidence>
<feature type="compositionally biased region" description="Basic and acidic residues" evidence="2">
    <location>
        <begin position="300"/>
        <end position="311"/>
    </location>
</feature>
<evidence type="ECO:0000313" key="4">
    <source>
        <dbReference type="Proteomes" id="UP001162001"/>
    </source>
</evidence>
<dbReference type="EMBL" id="MT418680">
    <property type="protein sequence ID" value="QKF94049.1"/>
    <property type="molecule type" value="Genomic_DNA"/>
</dbReference>
<accession>A0A7D3UV98</accession>
<keyword evidence="4" id="KW-1185">Reference proteome</keyword>
<reference evidence="3 4" key="1">
    <citation type="submission" date="2020-04" db="EMBL/GenBank/DDBJ databases">
        <title>Advantages and limits of metagenomic assembly and binning of a giant virus.</title>
        <authorList>
            <person name="Schulz F."/>
            <person name="Andreani J."/>
            <person name="Francis R."/>
            <person name="Boudjemaa H."/>
            <person name="Bou Khalil J.Y."/>
            <person name="Lee J."/>
            <person name="La Scola B."/>
            <person name="Woyke T."/>
        </authorList>
    </citation>
    <scope>NUCLEOTIDE SEQUENCE [LARGE SCALE GENOMIC DNA]</scope>
    <source>
        <strain evidence="3 4">FV1/VV64</strain>
    </source>
</reference>
<proteinExistence type="predicted"/>
<evidence type="ECO:0000256" key="1">
    <source>
        <dbReference type="SAM" id="Coils"/>
    </source>
</evidence>
<evidence type="ECO:0000313" key="3">
    <source>
        <dbReference type="EMBL" id="QKF94049.1"/>
    </source>
</evidence>